<dbReference type="SMART" id="SM00875">
    <property type="entry name" value="BACK"/>
    <property type="match status" value="1"/>
</dbReference>
<dbReference type="Pfam" id="PF00651">
    <property type="entry name" value="BTB"/>
    <property type="match status" value="1"/>
</dbReference>
<dbReference type="Proteomes" id="UP000233469">
    <property type="component" value="Unassembled WGS sequence"/>
</dbReference>
<protein>
    <recommendedName>
        <fullName evidence="9">BTB domain-containing protein</fullName>
    </recommendedName>
</protein>
<dbReference type="Gene3D" id="3.30.710.10">
    <property type="entry name" value="Potassium Channel Kv1.1, Chain A"/>
    <property type="match status" value="1"/>
</dbReference>
<evidence type="ECO:0000313" key="3">
    <source>
        <dbReference type="EMBL" id="PKC07521.1"/>
    </source>
</evidence>
<organism evidence="3 7">
    <name type="scientific">Rhizophagus irregularis</name>
    <dbReference type="NCBI Taxonomy" id="588596"/>
    <lineage>
        <taxon>Eukaryota</taxon>
        <taxon>Fungi</taxon>
        <taxon>Fungi incertae sedis</taxon>
        <taxon>Mucoromycota</taxon>
        <taxon>Glomeromycotina</taxon>
        <taxon>Glomeromycetes</taxon>
        <taxon>Glomerales</taxon>
        <taxon>Glomeraceae</taxon>
        <taxon>Rhizophagus</taxon>
    </lineage>
</organism>
<evidence type="ECO:0000313" key="4">
    <source>
        <dbReference type="EMBL" id="PKC70529.1"/>
    </source>
</evidence>
<reference evidence="6 8" key="3">
    <citation type="submission" date="2017-10" db="EMBL/GenBank/DDBJ databases">
        <title>Extensive intraspecific genome diversity in a model arbuscular mycorrhizal fungus.</title>
        <authorList>
            <person name="Chen E.C.H."/>
            <person name="Morin E."/>
            <person name="Baudet D."/>
            <person name="Noel J."/>
            <person name="Ndikumana S."/>
            <person name="Charron P."/>
            <person name="St-Onge C."/>
            <person name="Giorgi J."/>
            <person name="Grigoriev I.V."/>
            <person name="Roux C."/>
            <person name="Martin F.M."/>
            <person name="Corradi N."/>
        </authorList>
    </citation>
    <scope>NUCLEOTIDE SEQUENCE [LARGE SCALE GENOMIC DNA]</scope>
    <source>
        <strain evidence="4 6">A1</strain>
        <strain evidence="5 8">C2</strain>
    </source>
</reference>
<dbReference type="OrthoDB" id="25620at2759"/>
<sequence>MPEIYDTVKSFKQLSCDFLKILDQEETFDVIIYVGDESSCETFKAHSIILKTRSEYFRAALSAAWSKKKEDGFYVIDLRGMNIPQAIFGHVLFYVYGAYLNLEKVGVSEKLQLLKAADVLMMDSFVDYMEADLIRNENTWINEKSSEVLYVALQISRCKELVSLCNNAILRHPKAFVSSKEFLFLPHDYMVGLLERDIFGLEEIDIFAAVIMWGINNTPGISLVDDFSTWTSDHIATLQSNVIQLLSLIRFFQMEPDDFIKKVGPLTKVFMPELYDQVIEYHSNTQFQFIYDILPLRLNSTIIKEKEEPALISYWILHPDTADDTPEKNPYTTFDKVPFDFHLIFRCGGAELGEQKWREQCYNQGPTVTIIRTKNQNEDEAVFGGYKSISWSTENQEMRIGGDGFIFGYLWQQRKLLLPWMLRVNNHLDVDMFLGDGIEVFIDFRHGQKLLAHANGFQDLEETIEELEVFRVVQKKFDE</sequence>
<dbReference type="InterPro" id="IPR051481">
    <property type="entry name" value="BTB-POZ/Galectin-3-binding"/>
</dbReference>
<dbReference type="InterPro" id="IPR011333">
    <property type="entry name" value="SKP1/BTB/POZ_sf"/>
</dbReference>
<dbReference type="CDD" id="cd18186">
    <property type="entry name" value="BTB_POZ_ZBTB_KLHL-like"/>
    <property type="match status" value="1"/>
</dbReference>
<feature type="domain" description="TLDc" evidence="2">
    <location>
        <begin position="315"/>
        <end position="473"/>
    </location>
</feature>
<proteinExistence type="predicted"/>
<comment type="caution">
    <text evidence="3">The sequence shown here is derived from an EMBL/GenBank/DDBJ whole genome shotgun (WGS) entry which is preliminary data.</text>
</comment>
<dbReference type="PANTHER" id="PTHR24410:SF23">
    <property type="entry name" value="BTB DOMAIN-CONTAINING PROTEIN-RELATED"/>
    <property type="match status" value="1"/>
</dbReference>
<reference evidence="3 7" key="2">
    <citation type="submission" date="2017-09" db="EMBL/GenBank/DDBJ databases">
        <title>Extensive intraspecific genome diversity in a model arbuscular mycorrhizal fungus.</title>
        <authorList>
            <person name="Chen E.C."/>
            <person name="Morin E."/>
            <person name="Beaudet D."/>
            <person name="Noel J."/>
            <person name="Ndikumana S."/>
            <person name="Charron P."/>
            <person name="St-Onge C."/>
            <person name="Giorgi J."/>
            <person name="Grigoriev I.V."/>
            <person name="Roux C."/>
            <person name="Martin F.M."/>
            <person name="Corradi N."/>
        </authorList>
    </citation>
    <scope>NUCLEOTIDE SEQUENCE [LARGE SCALE GENOMIC DNA]</scope>
    <source>
        <strain evidence="3 7">A5</strain>
    </source>
</reference>
<dbReference type="EMBL" id="LLXJ01000633">
    <property type="protein sequence ID" value="PKC07521.1"/>
    <property type="molecule type" value="Genomic_DNA"/>
</dbReference>
<evidence type="ECO:0000259" key="2">
    <source>
        <dbReference type="PROSITE" id="PS51886"/>
    </source>
</evidence>
<dbReference type="SUPFAM" id="SSF54695">
    <property type="entry name" value="POZ domain"/>
    <property type="match status" value="1"/>
</dbReference>
<dbReference type="EMBL" id="LLXH01000217">
    <property type="protein sequence ID" value="PKC70529.1"/>
    <property type="molecule type" value="Genomic_DNA"/>
</dbReference>
<dbReference type="InterPro" id="IPR000210">
    <property type="entry name" value="BTB/POZ_dom"/>
</dbReference>
<dbReference type="VEuPathDB" id="FungiDB:FUN_009143"/>
<name>A0A2I1EU02_9GLOM</name>
<dbReference type="Pfam" id="PF07707">
    <property type="entry name" value="BACK"/>
    <property type="match status" value="1"/>
</dbReference>
<accession>A0A2I1EU02</accession>
<dbReference type="Proteomes" id="UP000232688">
    <property type="component" value="Unassembled WGS sequence"/>
</dbReference>
<dbReference type="Proteomes" id="UP000232722">
    <property type="component" value="Unassembled WGS sequence"/>
</dbReference>
<dbReference type="AlphaFoldDB" id="A0A2I1EU02"/>
<evidence type="ECO:0000313" key="6">
    <source>
        <dbReference type="Proteomes" id="UP000232688"/>
    </source>
</evidence>
<dbReference type="VEuPathDB" id="FungiDB:RhiirA1_454664"/>
<dbReference type="Gene3D" id="1.25.40.420">
    <property type="match status" value="1"/>
</dbReference>
<evidence type="ECO:0000313" key="5">
    <source>
        <dbReference type="EMBL" id="PKK70784.1"/>
    </source>
</evidence>
<evidence type="ECO:0000313" key="8">
    <source>
        <dbReference type="Proteomes" id="UP000233469"/>
    </source>
</evidence>
<dbReference type="VEuPathDB" id="FungiDB:RhiirFUN_007947"/>
<dbReference type="PROSITE" id="PS50097">
    <property type="entry name" value="BTB"/>
    <property type="match status" value="1"/>
</dbReference>
<feature type="domain" description="BTB" evidence="1">
    <location>
        <begin position="28"/>
        <end position="104"/>
    </location>
</feature>
<evidence type="ECO:0000313" key="7">
    <source>
        <dbReference type="Proteomes" id="UP000232722"/>
    </source>
</evidence>
<dbReference type="SMR" id="A0A2I1EU02"/>
<dbReference type="PANTHER" id="PTHR24410">
    <property type="entry name" value="HL07962P-RELATED"/>
    <property type="match status" value="1"/>
</dbReference>
<evidence type="ECO:0000259" key="1">
    <source>
        <dbReference type="PROSITE" id="PS50097"/>
    </source>
</evidence>
<reference evidence="7 8" key="1">
    <citation type="submission" date="2016-04" db="EMBL/GenBank/DDBJ databases">
        <title>Genome analyses suggest a sexual origin of heterokaryosis in a supposedly ancient asexual fungus.</title>
        <authorList>
            <person name="Ropars J."/>
            <person name="Sedzielewska K."/>
            <person name="Noel J."/>
            <person name="Charron P."/>
            <person name="Farinelli L."/>
            <person name="Marton T."/>
            <person name="Kruger M."/>
            <person name="Pelin A."/>
            <person name="Brachmann A."/>
            <person name="Corradi N."/>
        </authorList>
    </citation>
    <scope>NUCLEOTIDE SEQUENCE [LARGE SCALE GENOMIC DNA]</scope>
    <source>
        <strain evidence="3 7">A5</strain>
        <strain evidence="5 8">C2</strain>
    </source>
</reference>
<evidence type="ECO:0008006" key="9">
    <source>
        <dbReference type="Google" id="ProtNLM"/>
    </source>
</evidence>
<dbReference type="PROSITE" id="PS51886">
    <property type="entry name" value="TLDC"/>
    <property type="match status" value="1"/>
</dbReference>
<dbReference type="InterPro" id="IPR011705">
    <property type="entry name" value="BACK"/>
</dbReference>
<gene>
    <name evidence="4" type="ORF">RhiirA1_454664</name>
    <name evidence="3" type="ORF">RhiirA5_500617</name>
    <name evidence="5" type="ORF">RhiirC2_745810</name>
</gene>
<dbReference type="SMART" id="SM00225">
    <property type="entry name" value="BTB"/>
    <property type="match status" value="1"/>
</dbReference>
<dbReference type="EMBL" id="LLXL01000581">
    <property type="protein sequence ID" value="PKK70784.1"/>
    <property type="molecule type" value="Genomic_DNA"/>
</dbReference>
<dbReference type="InterPro" id="IPR006571">
    <property type="entry name" value="TLDc_dom"/>
</dbReference>
<reference evidence="4 6" key="4">
    <citation type="submission" date="2017-10" db="EMBL/GenBank/DDBJ databases">
        <title>Genome analyses suggest a sexual origin of heterokaryosis in a supposedly ancient asexual fungus.</title>
        <authorList>
            <person name="Corradi N."/>
            <person name="Sedzielewska K."/>
            <person name="Noel J."/>
            <person name="Charron P."/>
            <person name="Farinelli L."/>
            <person name="Marton T."/>
            <person name="Kruger M."/>
            <person name="Pelin A."/>
            <person name="Brachmann A."/>
            <person name="Corradi N."/>
        </authorList>
    </citation>
    <scope>NUCLEOTIDE SEQUENCE [LARGE SCALE GENOMIC DNA]</scope>
    <source>
        <strain evidence="4 6">A1</strain>
    </source>
</reference>